<gene>
    <name evidence="1" type="ORF">FEA48_22275</name>
</gene>
<dbReference type="AlphaFoldDB" id="A0A5R8ZYN8"/>
<comment type="caution">
    <text evidence="1">The sequence shown here is derived from an EMBL/GenBank/DDBJ whole genome shotgun (WGS) entry which is preliminary data.</text>
</comment>
<reference evidence="2" key="2">
    <citation type="submission" date="2019-06" db="EMBL/GenBank/DDBJ databases">
        <title>AzeR, a transcriptional regulator that responds to azelaic acid in Pseudomonas nitroreducens.</title>
        <authorList>
            <person name="Bez C."/>
            <person name="Javvadi S.G."/>
            <person name="Bertani I."/>
            <person name="Devescovi G."/>
            <person name="Studholme D.J."/>
            <person name="Geller A."/>
            <person name="Levy A."/>
            <person name="Venturi V."/>
        </authorList>
    </citation>
    <scope>NUCLEOTIDE SEQUENCE [LARGE SCALE GENOMIC DNA]</scope>
    <source>
        <strain evidence="2">DSM 9128</strain>
    </source>
</reference>
<organism evidence="1 2">
    <name type="scientific">Pseudomonas nitroreducens</name>
    <dbReference type="NCBI Taxonomy" id="46680"/>
    <lineage>
        <taxon>Bacteria</taxon>
        <taxon>Pseudomonadati</taxon>
        <taxon>Pseudomonadota</taxon>
        <taxon>Gammaproteobacteria</taxon>
        <taxon>Pseudomonadales</taxon>
        <taxon>Pseudomonadaceae</taxon>
        <taxon>Pseudomonas</taxon>
    </lineage>
</organism>
<dbReference type="RefSeq" id="WP_138215731.1">
    <property type="nucleotide sequence ID" value="NZ_VASG01000006.1"/>
</dbReference>
<proteinExistence type="predicted"/>
<accession>A0A5R8ZYN8</accession>
<dbReference type="CDD" id="cd14744">
    <property type="entry name" value="PAAR_CT_2"/>
    <property type="match status" value="1"/>
</dbReference>
<protein>
    <submittedName>
        <fullName evidence="1">PAAR domain-containing protein</fullName>
    </submittedName>
</protein>
<evidence type="ECO:0000313" key="1">
    <source>
        <dbReference type="EMBL" id="TLP71549.1"/>
    </source>
</evidence>
<evidence type="ECO:0000313" key="2">
    <source>
        <dbReference type="Proteomes" id="UP000307510"/>
    </source>
</evidence>
<dbReference type="Proteomes" id="UP000307510">
    <property type="component" value="Unassembled WGS sequence"/>
</dbReference>
<sequence length="210" mass="22583">MTLYRPDIDGKGQALAGDRTTTGALLISYITPWGSCDGRGFVLRGDKTTDCPKCGKPGVIVEGAEGYSWEGIPIAVDRCIVSCDCPDGSNRIIAPLGLLSTSTSGSVTRPALAGTERANQKPEKKVTQLFWSYGDSFIRLNGPSRHYVDLNLHAETQNYQPGESISVIIEYADGDALINDARQLNLTGTTNAQGAVIFRNLFKNGTLNLK</sequence>
<reference evidence="1 2" key="1">
    <citation type="submission" date="2019-05" db="EMBL/GenBank/DDBJ databases">
        <authorList>
            <person name="Moore K."/>
            <person name="O'Neill P."/>
            <person name="Farbos A."/>
            <person name="Studholme D.J."/>
        </authorList>
    </citation>
    <scope>NUCLEOTIDE SEQUENCE [LARGE SCALE GENOMIC DNA]</scope>
    <source>
        <strain evidence="1 2">DSM 9128</strain>
    </source>
</reference>
<dbReference type="EMBL" id="VASG01000006">
    <property type="protein sequence ID" value="TLP71549.1"/>
    <property type="molecule type" value="Genomic_DNA"/>
</dbReference>
<name>A0A5R8ZYN8_PSENT</name>